<reference evidence="1" key="1">
    <citation type="submission" date="2022-02" db="EMBL/GenBank/DDBJ databases">
        <title>Plant Genome Project.</title>
        <authorList>
            <person name="Zhang R.-G."/>
        </authorList>
    </citation>
    <scope>NUCLEOTIDE SEQUENCE</scope>
    <source>
        <strain evidence="1">AT1</strain>
    </source>
</reference>
<dbReference type="Proteomes" id="UP001062846">
    <property type="component" value="Chromosome 5"/>
</dbReference>
<sequence length="94" mass="10529">MAIHDFVPLIHQNSPRLLYPISPLPKNPSQNYPLSPSLRSISEPPITNPNCRNVCRRTQIPLFSCCAPAMAQYSCLFMTDTLLELNLVGPLFFG</sequence>
<proteinExistence type="predicted"/>
<dbReference type="EMBL" id="CM046392">
    <property type="protein sequence ID" value="KAI8554691.1"/>
    <property type="molecule type" value="Genomic_DNA"/>
</dbReference>
<comment type="caution">
    <text evidence="1">The sequence shown here is derived from an EMBL/GenBank/DDBJ whole genome shotgun (WGS) entry which is preliminary data.</text>
</comment>
<organism evidence="1 2">
    <name type="scientific">Rhododendron molle</name>
    <name type="common">Chinese azalea</name>
    <name type="synonym">Azalea mollis</name>
    <dbReference type="NCBI Taxonomy" id="49168"/>
    <lineage>
        <taxon>Eukaryota</taxon>
        <taxon>Viridiplantae</taxon>
        <taxon>Streptophyta</taxon>
        <taxon>Embryophyta</taxon>
        <taxon>Tracheophyta</taxon>
        <taxon>Spermatophyta</taxon>
        <taxon>Magnoliopsida</taxon>
        <taxon>eudicotyledons</taxon>
        <taxon>Gunneridae</taxon>
        <taxon>Pentapetalae</taxon>
        <taxon>asterids</taxon>
        <taxon>Ericales</taxon>
        <taxon>Ericaceae</taxon>
        <taxon>Ericoideae</taxon>
        <taxon>Rhodoreae</taxon>
        <taxon>Rhododendron</taxon>
    </lineage>
</organism>
<gene>
    <name evidence="1" type="ORF">RHMOL_Rhmol05G0118000</name>
</gene>
<accession>A0ACC0NP70</accession>
<keyword evidence="2" id="KW-1185">Reference proteome</keyword>
<name>A0ACC0NP70_RHOML</name>
<protein>
    <submittedName>
        <fullName evidence="1">Uncharacterized protein</fullName>
    </submittedName>
</protein>
<evidence type="ECO:0000313" key="2">
    <source>
        <dbReference type="Proteomes" id="UP001062846"/>
    </source>
</evidence>
<evidence type="ECO:0000313" key="1">
    <source>
        <dbReference type="EMBL" id="KAI8554691.1"/>
    </source>
</evidence>